<dbReference type="EMBL" id="LRQE01000021">
    <property type="protein sequence ID" value="KXA31078.1"/>
    <property type="molecule type" value="Genomic_DNA"/>
</dbReference>
<feature type="region of interest" description="Disordered" evidence="1">
    <location>
        <begin position="298"/>
        <end position="330"/>
    </location>
</feature>
<feature type="domain" description="SLH" evidence="3">
    <location>
        <begin position="157"/>
        <end position="220"/>
    </location>
</feature>
<proteinExistence type="predicted"/>
<evidence type="ECO:0000313" key="4">
    <source>
        <dbReference type="EMBL" id="KXA31078.1"/>
    </source>
</evidence>
<dbReference type="InterPro" id="IPR035940">
    <property type="entry name" value="CAP_sf"/>
</dbReference>
<feature type="compositionally biased region" description="Polar residues" evidence="1">
    <location>
        <begin position="321"/>
        <end position="330"/>
    </location>
</feature>
<keyword evidence="2" id="KW-0732">Signal</keyword>
<gene>
    <name evidence="4" type="ORF">HMPREF3229_00678</name>
</gene>
<feature type="signal peptide" evidence="2">
    <location>
        <begin position="1"/>
        <end position="41"/>
    </location>
</feature>
<dbReference type="InterPro" id="IPR001119">
    <property type="entry name" value="SLH_dom"/>
</dbReference>
<evidence type="ECO:0000256" key="1">
    <source>
        <dbReference type="SAM" id="MobiDB-lite"/>
    </source>
</evidence>
<sequence length="473" mass="53623">MCFKKKNIKYFIRKGDFMKFKNVVITSLLSGVMMTSMPIYAAKTDTKDVANDFWAKKQITWTYNKNYLSGYPDGTFKPQENMTNAEFISLVIRILSNDTKLDVNKANEKMWYSKFLNKAEELGIISSAANIDPNAKITRDEAFRLLAFAYSVKGNIATLDQFTDKDLVKNKEAVAGLLEKKVVTGYPDKTLRPNNLITRAEVSNLVYIGEEVAKLRKIDGNKPVEKTKTVEENAEKIINNAKNINKQKNVNTTLNSLDRDFENRNDFNRNYFRYYEDYQRGRYDGYFWNRYDNNSIYNPDKGNTGGVVGNDPRQSEKPKNNKSNLSEGAFGNSTTFMSGLNAYRSANGLNPVKEDTELNRLAALRAQEEVNQLIATGDGDHSSEGGYNHNLGENLSLFRYSTISTASPLDTQALDRWKNSPKHNSNLLWPDAVRAGFACHRRVVNDMVYETSIYLFSTDSGEPSTDPFGRPGM</sequence>
<dbReference type="PANTHER" id="PTHR43308">
    <property type="entry name" value="OUTER MEMBRANE PROTEIN ALPHA-RELATED"/>
    <property type="match status" value="1"/>
</dbReference>
<feature type="chain" id="PRO_5007458453" evidence="2">
    <location>
        <begin position="42"/>
        <end position="473"/>
    </location>
</feature>
<dbReference type="Pfam" id="PF00188">
    <property type="entry name" value="CAP"/>
    <property type="match status" value="1"/>
</dbReference>
<dbReference type="PATRIC" id="fig|54005.3.peg.666"/>
<dbReference type="SUPFAM" id="SSF55797">
    <property type="entry name" value="PR-1-like"/>
    <property type="match status" value="1"/>
</dbReference>
<dbReference type="InterPro" id="IPR051465">
    <property type="entry name" value="Cell_Envelope_Struct_Comp"/>
</dbReference>
<dbReference type="AlphaFoldDB" id="A0A133PR06"/>
<evidence type="ECO:0000256" key="2">
    <source>
        <dbReference type="SAM" id="SignalP"/>
    </source>
</evidence>
<reference evidence="4 5" key="1">
    <citation type="submission" date="2016-01" db="EMBL/GenBank/DDBJ databases">
        <authorList>
            <person name="Oliw E.H."/>
        </authorList>
    </citation>
    <scope>NUCLEOTIDE SEQUENCE [LARGE SCALE GENOMIC DNA]</scope>
    <source>
        <strain evidence="4 5">CMW7756A</strain>
    </source>
</reference>
<dbReference type="Proteomes" id="UP000070174">
    <property type="component" value="Unassembled WGS sequence"/>
</dbReference>
<protein>
    <submittedName>
        <fullName evidence="4">SCP-like protein</fullName>
    </submittedName>
</protein>
<dbReference type="Gene3D" id="3.40.33.10">
    <property type="entry name" value="CAP"/>
    <property type="match status" value="1"/>
</dbReference>
<dbReference type="PROSITE" id="PS51272">
    <property type="entry name" value="SLH"/>
    <property type="match status" value="2"/>
</dbReference>
<accession>A0A133PR06</accession>
<organism evidence="4">
    <name type="scientific">Peptoniphilus harei</name>
    <dbReference type="NCBI Taxonomy" id="54005"/>
    <lineage>
        <taxon>Bacteria</taxon>
        <taxon>Bacillati</taxon>
        <taxon>Bacillota</taxon>
        <taxon>Tissierellia</taxon>
        <taxon>Tissierellales</taxon>
        <taxon>Peptoniphilaceae</taxon>
        <taxon>Peptoniphilus</taxon>
    </lineage>
</organism>
<name>A0A133PR06_9FIRM</name>
<feature type="domain" description="SLH" evidence="3">
    <location>
        <begin position="42"/>
        <end position="105"/>
    </location>
</feature>
<dbReference type="InterPro" id="IPR014044">
    <property type="entry name" value="CAP_dom"/>
</dbReference>
<comment type="caution">
    <text evidence="4">The sequence shown here is derived from an EMBL/GenBank/DDBJ whole genome shotgun (WGS) entry which is preliminary data.</text>
</comment>
<dbReference type="Pfam" id="PF00395">
    <property type="entry name" value="SLH"/>
    <property type="match status" value="3"/>
</dbReference>
<evidence type="ECO:0000313" key="5">
    <source>
        <dbReference type="Proteomes" id="UP000070174"/>
    </source>
</evidence>
<evidence type="ECO:0000259" key="3">
    <source>
        <dbReference type="PROSITE" id="PS51272"/>
    </source>
</evidence>
<dbReference type="CDD" id="cd05379">
    <property type="entry name" value="CAP_bacterial"/>
    <property type="match status" value="1"/>
</dbReference>